<proteinExistence type="predicted"/>
<dbReference type="SUPFAM" id="SSF50882">
    <property type="entry name" value="beta-Barrel protease inhibitors"/>
    <property type="match status" value="1"/>
</dbReference>
<accession>A0A370L312</accession>
<reference evidence="5" key="1">
    <citation type="submission" date="2018-07" db="EMBL/GenBank/DDBJ databases">
        <authorList>
            <person name="Safronova V.I."/>
            <person name="Chirak E.R."/>
            <person name="Sazanova A.L."/>
        </authorList>
    </citation>
    <scope>NUCLEOTIDE SEQUENCE [LARGE SCALE GENOMIC DNA]</scope>
    <source>
        <strain evidence="5">RCAM04685</strain>
    </source>
</reference>
<dbReference type="InterPro" id="IPR021140">
    <property type="entry name" value="Inh/Omp19"/>
</dbReference>
<dbReference type="GO" id="GO:0004866">
    <property type="term" value="F:endopeptidase inhibitor activity"/>
    <property type="evidence" value="ECO:0007669"/>
    <property type="project" value="InterPro"/>
</dbReference>
<dbReference type="InterPro" id="IPR016085">
    <property type="entry name" value="Protease_inh_B-barrel_dom"/>
</dbReference>
<evidence type="ECO:0000313" key="5">
    <source>
        <dbReference type="Proteomes" id="UP000255207"/>
    </source>
</evidence>
<evidence type="ECO:0000313" key="4">
    <source>
        <dbReference type="EMBL" id="RDJ22635.1"/>
    </source>
</evidence>
<evidence type="ECO:0000256" key="1">
    <source>
        <dbReference type="ARBA" id="ARBA00022729"/>
    </source>
</evidence>
<evidence type="ECO:0000259" key="3">
    <source>
        <dbReference type="Pfam" id="PF02974"/>
    </source>
</evidence>
<name>A0A370L312_9HYPH</name>
<comment type="caution">
    <text evidence="4">The sequence shown here is derived from an EMBL/GenBank/DDBJ whole genome shotgun (WGS) entry which is preliminary data.</text>
</comment>
<sequence length="87" mass="9494">MRQANREACRLTLSGTPDASGRAPAAFDGRCDDTGLTIFDPVGWRYAVGRLALVARKGHSVELVFENGQWRKDPAVGAPLLMRKLPN</sequence>
<feature type="region of interest" description="Disordered" evidence="2">
    <location>
        <begin position="1"/>
        <end position="24"/>
    </location>
</feature>
<protein>
    <recommendedName>
        <fullName evidence="3">Alkaline proteinase inhibitor/ Outer membrane lipoprotein Omp19 domain-containing protein</fullName>
    </recommendedName>
</protein>
<dbReference type="AlphaFoldDB" id="A0A370L312"/>
<keyword evidence="1" id="KW-0732">Signal</keyword>
<evidence type="ECO:0000256" key="2">
    <source>
        <dbReference type="SAM" id="MobiDB-lite"/>
    </source>
</evidence>
<dbReference type="EMBL" id="QQTP01000010">
    <property type="protein sequence ID" value="RDJ22635.1"/>
    <property type="molecule type" value="Genomic_DNA"/>
</dbReference>
<keyword evidence="5" id="KW-1185">Reference proteome</keyword>
<dbReference type="Gene3D" id="2.40.128.10">
    <property type="match status" value="1"/>
</dbReference>
<gene>
    <name evidence="4" type="ORF">DWE98_18740</name>
</gene>
<organism evidence="4 5">
    <name type="scientific">Bosea caraganae</name>
    <dbReference type="NCBI Taxonomy" id="2763117"/>
    <lineage>
        <taxon>Bacteria</taxon>
        <taxon>Pseudomonadati</taxon>
        <taxon>Pseudomonadota</taxon>
        <taxon>Alphaproteobacteria</taxon>
        <taxon>Hyphomicrobiales</taxon>
        <taxon>Boseaceae</taxon>
        <taxon>Bosea</taxon>
    </lineage>
</organism>
<dbReference type="Proteomes" id="UP000255207">
    <property type="component" value="Unassembled WGS sequence"/>
</dbReference>
<feature type="domain" description="Alkaline proteinase inhibitor/ Outer membrane lipoprotein Omp19" evidence="3">
    <location>
        <begin position="2"/>
        <end position="83"/>
    </location>
</feature>
<dbReference type="Pfam" id="PF02974">
    <property type="entry name" value="Inh"/>
    <property type="match status" value="1"/>
</dbReference>